<protein>
    <submittedName>
        <fullName evidence="2">ROK family protein</fullName>
    </submittedName>
</protein>
<organism evidence="2 3">
    <name type="scientific">Eiseniibacteriota bacterium</name>
    <dbReference type="NCBI Taxonomy" id="2212470"/>
    <lineage>
        <taxon>Bacteria</taxon>
        <taxon>Candidatus Eiseniibacteriota</taxon>
    </lineage>
</organism>
<dbReference type="SUPFAM" id="SSF46785">
    <property type="entry name" value="Winged helix' DNA-binding domain"/>
    <property type="match status" value="1"/>
</dbReference>
<gene>
    <name evidence="2" type="ORF">KJ970_04200</name>
</gene>
<sequence>MIMIDRQRKLLQLLRQKGALSRSEMSRLSGFRPNTVGDLIASLLDAEIIRECGSVPSQGGRPRLPLEIDPTRRHVVGLGIAPGLISCARLNLRGSVIEGPFLEEAHGAGQIVNAAKKLLSRTIDPKTLGIGISVTGFVDGDTKTILFSSSTPGERAVSLEKLTEATKELPVIMNNDMQALAANWMLFHRELIFDDTLLVRIGDGSIGASMLVNGMPVCGCISGANELGHMRFLVETERCYCGFEGCLEQIFSTSYLKKIHPGDHRSLFEQIRWYDSGNPSLDTLIRYLSTGIANAVNLIRPHRLVLAGEMISCGSFMAELTRLVRLGILPELVDCIRVDMWDHPSTHDAEIGGWLALAGFYLEGWCIRREQSPRGGRSTLDSP</sequence>
<dbReference type="SUPFAM" id="SSF53067">
    <property type="entry name" value="Actin-like ATPase domain"/>
    <property type="match status" value="1"/>
</dbReference>
<proteinExistence type="inferred from homology"/>
<dbReference type="InterPro" id="IPR036390">
    <property type="entry name" value="WH_DNA-bd_sf"/>
</dbReference>
<comment type="similarity">
    <text evidence="1">Belongs to the ROK (NagC/XylR) family.</text>
</comment>
<dbReference type="Proteomes" id="UP000777784">
    <property type="component" value="Unassembled WGS sequence"/>
</dbReference>
<dbReference type="PANTHER" id="PTHR18964">
    <property type="entry name" value="ROK (REPRESSOR, ORF, KINASE) FAMILY"/>
    <property type="match status" value="1"/>
</dbReference>
<reference evidence="2" key="1">
    <citation type="submission" date="2021-05" db="EMBL/GenBank/DDBJ databases">
        <title>Energy efficiency and biological interactions define the core microbiome of deep oligotrophic groundwater.</title>
        <authorList>
            <person name="Mehrshad M."/>
            <person name="Lopez-Fernandez M."/>
            <person name="Bell E."/>
            <person name="Bernier-Latmani R."/>
            <person name="Bertilsson S."/>
            <person name="Dopson M."/>
        </authorList>
    </citation>
    <scope>NUCLEOTIDE SEQUENCE</scope>
    <source>
        <strain evidence="2">Modern_marine.mb.64</strain>
    </source>
</reference>
<dbReference type="InterPro" id="IPR036388">
    <property type="entry name" value="WH-like_DNA-bd_sf"/>
</dbReference>
<dbReference type="InterPro" id="IPR043129">
    <property type="entry name" value="ATPase_NBD"/>
</dbReference>
<evidence type="ECO:0000256" key="1">
    <source>
        <dbReference type="ARBA" id="ARBA00006479"/>
    </source>
</evidence>
<dbReference type="EMBL" id="JAHJDP010000023">
    <property type="protein sequence ID" value="MBU2690106.1"/>
    <property type="molecule type" value="Genomic_DNA"/>
</dbReference>
<dbReference type="Gene3D" id="3.30.420.40">
    <property type="match status" value="2"/>
</dbReference>
<evidence type="ECO:0000313" key="2">
    <source>
        <dbReference type="EMBL" id="MBU2690106.1"/>
    </source>
</evidence>
<dbReference type="PANTHER" id="PTHR18964:SF149">
    <property type="entry name" value="BIFUNCTIONAL UDP-N-ACETYLGLUCOSAMINE 2-EPIMERASE_N-ACETYLMANNOSAMINE KINASE"/>
    <property type="match status" value="1"/>
</dbReference>
<dbReference type="Pfam" id="PF00480">
    <property type="entry name" value="ROK"/>
    <property type="match status" value="1"/>
</dbReference>
<accession>A0A948RUA0</accession>
<comment type="caution">
    <text evidence="2">The sequence shown here is derived from an EMBL/GenBank/DDBJ whole genome shotgun (WGS) entry which is preliminary data.</text>
</comment>
<dbReference type="Gene3D" id="1.10.10.10">
    <property type="entry name" value="Winged helix-like DNA-binding domain superfamily/Winged helix DNA-binding domain"/>
    <property type="match status" value="1"/>
</dbReference>
<name>A0A948RUA0_UNCEI</name>
<dbReference type="InterPro" id="IPR000600">
    <property type="entry name" value="ROK"/>
</dbReference>
<evidence type="ECO:0000313" key="3">
    <source>
        <dbReference type="Proteomes" id="UP000777784"/>
    </source>
</evidence>
<dbReference type="AlphaFoldDB" id="A0A948RUA0"/>